<feature type="region of interest" description="Disordered" evidence="1">
    <location>
        <begin position="29"/>
        <end position="53"/>
    </location>
</feature>
<gene>
    <name evidence="2" type="ORF">AFUS01_LOCUS18626</name>
</gene>
<evidence type="ECO:0000313" key="3">
    <source>
        <dbReference type="Proteomes" id="UP000708208"/>
    </source>
</evidence>
<reference evidence="2" key="1">
    <citation type="submission" date="2021-06" db="EMBL/GenBank/DDBJ databases">
        <authorList>
            <person name="Hodson N. C."/>
            <person name="Mongue J. A."/>
            <person name="Jaron S. K."/>
        </authorList>
    </citation>
    <scope>NUCLEOTIDE SEQUENCE</scope>
</reference>
<feature type="compositionally biased region" description="Basic and acidic residues" evidence="1">
    <location>
        <begin position="33"/>
        <end position="48"/>
    </location>
</feature>
<comment type="caution">
    <text evidence="2">The sequence shown here is derived from an EMBL/GenBank/DDBJ whole genome shotgun (WGS) entry which is preliminary data.</text>
</comment>
<dbReference type="EMBL" id="CAJVCH010186689">
    <property type="protein sequence ID" value="CAG7729943.1"/>
    <property type="molecule type" value="Genomic_DNA"/>
</dbReference>
<dbReference type="AlphaFoldDB" id="A0A8J2K5D3"/>
<sequence>MGLGLRDTNGVNKYARIITDVCTHDYPPVIKNASRDEGKSTRGEDKSWETSSQADALSFDDMVSMRPGRELCDFDKLSVFSSTFTLSLI</sequence>
<name>A0A8J2K5D3_9HEXA</name>
<organism evidence="2 3">
    <name type="scientific">Allacma fusca</name>
    <dbReference type="NCBI Taxonomy" id="39272"/>
    <lineage>
        <taxon>Eukaryota</taxon>
        <taxon>Metazoa</taxon>
        <taxon>Ecdysozoa</taxon>
        <taxon>Arthropoda</taxon>
        <taxon>Hexapoda</taxon>
        <taxon>Collembola</taxon>
        <taxon>Symphypleona</taxon>
        <taxon>Sminthuridae</taxon>
        <taxon>Allacma</taxon>
    </lineage>
</organism>
<proteinExistence type="predicted"/>
<evidence type="ECO:0000256" key="1">
    <source>
        <dbReference type="SAM" id="MobiDB-lite"/>
    </source>
</evidence>
<protein>
    <submittedName>
        <fullName evidence="2">Uncharacterized protein</fullName>
    </submittedName>
</protein>
<accession>A0A8J2K5D3</accession>
<dbReference type="Proteomes" id="UP000708208">
    <property type="component" value="Unassembled WGS sequence"/>
</dbReference>
<keyword evidence="3" id="KW-1185">Reference proteome</keyword>
<evidence type="ECO:0000313" key="2">
    <source>
        <dbReference type="EMBL" id="CAG7729943.1"/>
    </source>
</evidence>